<gene>
    <name evidence="4" type="ORF">H6A34_10445</name>
</gene>
<dbReference type="PANTHER" id="PTHR22916">
    <property type="entry name" value="GLYCOSYLTRANSFERASE"/>
    <property type="match status" value="1"/>
</dbReference>
<evidence type="ECO:0000259" key="3">
    <source>
        <dbReference type="Pfam" id="PF00535"/>
    </source>
</evidence>
<comment type="caution">
    <text evidence="4">The sequence shown here is derived from an EMBL/GenBank/DDBJ whole genome shotgun (WGS) entry which is preliminary data.</text>
</comment>
<reference evidence="4" key="2">
    <citation type="journal article" date="2021" name="Sci. Rep.">
        <title>The distribution of antibiotic resistance genes in chicken gut microbiota commensals.</title>
        <authorList>
            <person name="Juricova H."/>
            <person name="Matiasovicova J."/>
            <person name="Kubasova T."/>
            <person name="Cejkova D."/>
            <person name="Rychlik I."/>
        </authorList>
    </citation>
    <scope>NUCLEOTIDE SEQUENCE</scope>
    <source>
        <strain evidence="4">An824</strain>
    </source>
</reference>
<evidence type="ECO:0000256" key="1">
    <source>
        <dbReference type="ARBA" id="ARBA00022676"/>
    </source>
</evidence>
<dbReference type="SUPFAM" id="SSF53448">
    <property type="entry name" value="Nucleotide-diphospho-sugar transferases"/>
    <property type="match status" value="1"/>
</dbReference>
<dbReference type="RefSeq" id="WP_205105472.1">
    <property type="nucleotide sequence ID" value="NZ_JACJJG010000066.1"/>
</dbReference>
<dbReference type="EMBL" id="JACJJG010000066">
    <property type="protein sequence ID" value="MBM6674292.1"/>
    <property type="molecule type" value="Genomic_DNA"/>
</dbReference>
<keyword evidence="2" id="KW-0808">Transferase</keyword>
<sequence length="323" mass="37947">MNIPQISVIVPVYNVEKYLSRCIESILSQTFTDFELLLIDDGSTDRSGEICDEYAKKDARIRVFHKENGGVASARQMGIDKAIGKYSIHADGDDWAESKMLEKMFLRIIETNADMVIADYFHDNNGQSIYIQQRNSNKIFSLDILNEILVGYLSGSLWNKLIRHSLYQDYNIKFIQNINFCEDVLILIRLLLLNIKVTFLHKAFYHYCSQNTNSITKNYTINSFRMQQQYVEELKKFLPNKYNNTIEIVAFQIKTGAFYHNVLTKKEFYDYMPTSLQTILLGKCAKKWKLRMLLSYLGIYCWTKKIWCNYKKYKNRTNVFKAV</sequence>
<dbReference type="InterPro" id="IPR001173">
    <property type="entry name" value="Glyco_trans_2-like"/>
</dbReference>
<feature type="domain" description="Glycosyltransferase 2-like" evidence="3">
    <location>
        <begin position="7"/>
        <end position="167"/>
    </location>
</feature>
<name>A0A939B8C9_9BACT</name>
<accession>A0A939B8C9</accession>
<reference evidence="4" key="1">
    <citation type="submission" date="2020-08" db="EMBL/GenBank/DDBJ databases">
        <authorList>
            <person name="Cejkova D."/>
            <person name="Kubasova T."/>
            <person name="Jahodarova E."/>
            <person name="Rychlik I."/>
        </authorList>
    </citation>
    <scope>NUCLEOTIDE SEQUENCE</scope>
    <source>
        <strain evidence="4">An824</strain>
    </source>
</reference>
<protein>
    <submittedName>
        <fullName evidence="4">Glycosyltransferase</fullName>
    </submittedName>
</protein>
<dbReference type="CDD" id="cd00761">
    <property type="entry name" value="Glyco_tranf_GTA_type"/>
    <property type="match status" value="1"/>
</dbReference>
<dbReference type="InterPro" id="IPR029044">
    <property type="entry name" value="Nucleotide-diphossugar_trans"/>
</dbReference>
<dbReference type="Pfam" id="PF00535">
    <property type="entry name" value="Glycos_transf_2"/>
    <property type="match status" value="1"/>
</dbReference>
<organism evidence="4 5">
    <name type="scientific">Marseilla massiliensis</name>
    <dbReference type="NCBI Taxonomy" id="1841864"/>
    <lineage>
        <taxon>Bacteria</taxon>
        <taxon>Pseudomonadati</taxon>
        <taxon>Bacteroidota</taxon>
        <taxon>Bacteroidia</taxon>
        <taxon>Bacteroidales</taxon>
        <taxon>Prevotellaceae</taxon>
        <taxon>Marseilla</taxon>
    </lineage>
</organism>
<evidence type="ECO:0000313" key="5">
    <source>
        <dbReference type="Proteomes" id="UP000706891"/>
    </source>
</evidence>
<evidence type="ECO:0000313" key="4">
    <source>
        <dbReference type="EMBL" id="MBM6674292.1"/>
    </source>
</evidence>
<keyword evidence="1" id="KW-0328">Glycosyltransferase</keyword>
<evidence type="ECO:0000256" key="2">
    <source>
        <dbReference type="ARBA" id="ARBA00022679"/>
    </source>
</evidence>
<dbReference type="Proteomes" id="UP000706891">
    <property type="component" value="Unassembled WGS sequence"/>
</dbReference>
<dbReference type="GO" id="GO:0016758">
    <property type="term" value="F:hexosyltransferase activity"/>
    <property type="evidence" value="ECO:0007669"/>
    <property type="project" value="UniProtKB-ARBA"/>
</dbReference>
<keyword evidence="5" id="KW-1185">Reference proteome</keyword>
<dbReference type="PANTHER" id="PTHR22916:SF51">
    <property type="entry name" value="GLYCOSYLTRANSFERASE EPSH-RELATED"/>
    <property type="match status" value="1"/>
</dbReference>
<dbReference type="Gene3D" id="3.90.550.10">
    <property type="entry name" value="Spore Coat Polysaccharide Biosynthesis Protein SpsA, Chain A"/>
    <property type="match status" value="1"/>
</dbReference>
<dbReference type="AlphaFoldDB" id="A0A939B8C9"/>
<proteinExistence type="predicted"/>